<evidence type="ECO:0000256" key="6">
    <source>
        <dbReference type="RuleBase" id="RU000363"/>
    </source>
</evidence>
<reference evidence="7" key="1">
    <citation type="journal article" date="2018" name="Genome Biol. Evol.">
        <title>Nephromyces encodes a urate metabolism pathway and predicted peroxisomes, demonstrating these are not ancient losses of apicomplexans.</title>
        <authorList>
            <person name="Paight C."/>
            <person name="Slamovits C.H."/>
            <person name="Saffo M.B."/>
            <person name="Lane C.E."/>
        </authorList>
    </citation>
    <scope>NUCLEOTIDE SEQUENCE</scope>
    <source>
        <strain evidence="7">Cardio103</strain>
        <strain evidence="8">Cardio104</strain>
        <strain evidence="9">Cardio106</strain>
    </source>
</reference>
<dbReference type="EMBL" id="MK212294">
    <property type="protein sequence ID" value="AZL94260.1"/>
    <property type="molecule type" value="mRNA"/>
</dbReference>
<comment type="catalytic activity">
    <reaction evidence="5">
        <text>a (2E,4Z)-dienoyl-CoA + NADPH + H(+) = a 4,5-saturated-(3E)-enoyl-CoA + NADP(+)</text>
        <dbReference type="Rhea" id="RHEA:61892"/>
        <dbReference type="ChEBI" id="CHEBI:15378"/>
        <dbReference type="ChEBI" id="CHEBI:57783"/>
        <dbReference type="ChEBI" id="CHEBI:58349"/>
        <dbReference type="ChEBI" id="CHEBI:85099"/>
        <dbReference type="ChEBI" id="CHEBI:85493"/>
        <dbReference type="EC" id="1.3.1.124"/>
    </reaction>
</comment>
<dbReference type="GO" id="GO:0005777">
    <property type="term" value="C:peroxisome"/>
    <property type="evidence" value="ECO:0007669"/>
    <property type="project" value="TreeGrafter"/>
</dbReference>
<evidence type="ECO:0000313" key="10">
    <source>
        <dbReference type="EMBL" id="KAF8821657.1"/>
    </source>
</evidence>
<dbReference type="PANTHER" id="PTHR43296:SF2">
    <property type="entry name" value="PEROXISOMAL 2,4-DIENOYL-COA REDUCTASE [(3E)-ENOYL-COA-PRODUCING]"/>
    <property type="match status" value="1"/>
</dbReference>
<dbReference type="GO" id="GO:0008670">
    <property type="term" value="F:2,4-dienoyl-CoA reductase (NADPH) activity"/>
    <property type="evidence" value="ECO:0007669"/>
    <property type="project" value="InterPro"/>
</dbReference>
<evidence type="ECO:0000313" key="11">
    <source>
        <dbReference type="Proteomes" id="UP000823046"/>
    </source>
</evidence>
<dbReference type="Pfam" id="PF13561">
    <property type="entry name" value="adh_short_C2"/>
    <property type="match status" value="1"/>
</dbReference>
<comment type="similarity">
    <text evidence="6">Belongs to the short-chain dehydrogenases/reductases (SDR) family.</text>
</comment>
<evidence type="ECO:0000256" key="2">
    <source>
        <dbReference type="ARBA" id="ARBA00023002"/>
    </source>
</evidence>
<dbReference type="PRINTS" id="PR00080">
    <property type="entry name" value="SDRFAMILY"/>
</dbReference>
<evidence type="ECO:0000256" key="1">
    <source>
        <dbReference type="ARBA" id="ARBA00022857"/>
    </source>
</evidence>
<dbReference type="EMBL" id="MK212295">
    <property type="protein sequence ID" value="AZL94261.1"/>
    <property type="molecule type" value="mRNA"/>
</dbReference>
<keyword evidence="2" id="KW-0560">Oxidoreductase</keyword>
<evidence type="ECO:0000313" key="8">
    <source>
        <dbReference type="EMBL" id="AZL94261.1"/>
    </source>
</evidence>
<keyword evidence="1" id="KW-0521">NADP</keyword>
<dbReference type="OrthoDB" id="1274115at2759"/>
<sequence>METTSFRTSCLASKVALITGGGSGICKAITRKFMQYGCDTAILSRDEQKLQSAANELQHETGRRCLVAAADVRDYDAVSRAVDKVLTEYGQLDILVNGAAGNFLCPLEKLTYKGFKAVMEIDAHGTFIVSHIVFKKVFKYRGNGIILNISMTPHYTGALLQTHAGAAKAAVDAMTKHMAVEWGPYGVRVNGIAPGPIGDTVGLDRLNPFQSNTMKKPTGALEVQNKVNNLTTTKFTTHTTNHNPTNETDNSASPAEMMRMLIPLQRLGRTDDVAHSALFLCLPEASFITGATLVVDGGQWLTCCNFTVLEPRSMSKWINSAKEAQKSGVKMLSSVPPTLSKL</sequence>
<organism evidence="7">
    <name type="scientific">Cardiosporidium cionae</name>
    <dbReference type="NCBI Taxonomy" id="476202"/>
    <lineage>
        <taxon>Eukaryota</taxon>
        <taxon>Sar</taxon>
        <taxon>Alveolata</taxon>
        <taxon>Apicomplexa</taxon>
        <taxon>Aconoidasida</taxon>
        <taxon>Nephromycida</taxon>
        <taxon>Cardiosporidium</taxon>
    </lineage>
</organism>
<evidence type="ECO:0000313" key="9">
    <source>
        <dbReference type="EMBL" id="AZL94263.1"/>
    </source>
</evidence>
<reference evidence="10 11" key="2">
    <citation type="journal article" date="2020" name="bioRxiv">
        <title>Metabolic contributions of an alphaproteobacterial endosymbiont in the apicomplexan Cardiosporidium cionae.</title>
        <authorList>
            <person name="Hunter E.S."/>
            <person name="Paight C.J."/>
            <person name="Lane C.E."/>
        </authorList>
    </citation>
    <scope>NUCLEOTIDE SEQUENCE [LARGE SCALE GENOMIC DNA]</scope>
    <source>
        <strain evidence="10">ESH_2018</strain>
    </source>
</reference>
<gene>
    <name evidence="10" type="ORF">IE077_001759</name>
</gene>
<proteinExistence type="evidence at transcript level"/>
<dbReference type="PRINTS" id="PR00081">
    <property type="entry name" value="GDHRDH"/>
</dbReference>
<dbReference type="InterPro" id="IPR002347">
    <property type="entry name" value="SDR_fam"/>
</dbReference>
<dbReference type="EC" id="1.3.1.124" evidence="3"/>
<dbReference type="EMBL" id="MK212297">
    <property type="protein sequence ID" value="AZL94263.1"/>
    <property type="molecule type" value="mRNA"/>
</dbReference>
<dbReference type="FunFam" id="3.40.50.720:FF:000084">
    <property type="entry name" value="Short-chain dehydrogenase reductase"/>
    <property type="match status" value="1"/>
</dbReference>
<dbReference type="InterPro" id="IPR045017">
    <property type="entry name" value="DECR2-like"/>
</dbReference>
<dbReference type="Proteomes" id="UP000823046">
    <property type="component" value="Unassembled WGS sequence"/>
</dbReference>
<evidence type="ECO:0000256" key="5">
    <source>
        <dbReference type="ARBA" id="ARBA00048340"/>
    </source>
</evidence>
<dbReference type="Pfam" id="PF00106">
    <property type="entry name" value="adh_short"/>
    <property type="match status" value="1"/>
</dbReference>
<dbReference type="InterPro" id="IPR036291">
    <property type="entry name" value="NAD(P)-bd_dom_sf"/>
</dbReference>
<dbReference type="GO" id="GO:0009062">
    <property type="term" value="P:fatty acid catabolic process"/>
    <property type="evidence" value="ECO:0007669"/>
    <property type="project" value="InterPro"/>
</dbReference>
<accession>A0A3Q8UBH9</accession>
<dbReference type="EMBL" id="JADAQX010000149">
    <property type="protein sequence ID" value="KAF8821657.1"/>
    <property type="molecule type" value="Genomic_DNA"/>
</dbReference>
<dbReference type="AlphaFoldDB" id="A0A3Q8UBH9"/>
<dbReference type="PANTHER" id="PTHR43296">
    <property type="entry name" value="PEROXISOMAL 2,4-DIENOYL-COA REDUCTASE"/>
    <property type="match status" value="1"/>
</dbReference>
<protein>
    <recommendedName>
        <fullName evidence="3">2,4-dienoyl-CoA reductase [(3E)-enoyl-CoA-producing]</fullName>
        <ecNumber evidence="3">1.3.1.124</ecNumber>
    </recommendedName>
</protein>
<dbReference type="SUPFAM" id="SSF51735">
    <property type="entry name" value="NAD(P)-binding Rossmann-fold domains"/>
    <property type="match status" value="1"/>
</dbReference>
<dbReference type="Gene3D" id="3.40.50.720">
    <property type="entry name" value="NAD(P)-binding Rossmann-like Domain"/>
    <property type="match status" value="1"/>
</dbReference>
<keyword evidence="11" id="KW-1185">Reference proteome</keyword>
<name>A0A3Q8UBH9_9APIC</name>
<evidence type="ECO:0000313" key="7">
    <source>
        <dbReference type="EMBL" id="AZL94260.1"/>
    </source>
</evidence>
<comment type="catalytic activity">
    <reaction evidence="4">
        <text>a (2E,4E)-dienoyl-CoA + NADPH + H(+) = a 4,5-saturated-(3E)-enoyl-CoA + NADP(+)</text>
        <dbReference type="Rhea" id="RHEA:45912"/>
        <dbReference type="ChEBI" id="CHEBI:15378"/>
        <dbReference type="ChEBI" id="CHEBI:57783"/>
        <dbReference type="ChEBI" id="CHEBI:58349"/>
        <dbReference type="ChEBI" id="CHEBI:85101"/>
        <dbReference type="ChEBI" id="CHEBI:85493"/>
        <dbReference type="EC" id="1.3.1.124"/>
    </reaction>
</comment>
<evidence type="ECO:0000256" key="4">
    <source>
        <dbReference type="ARBA" id="ARBA00048009"/>
    </source>
</evidence>
<dbReference type="CDD" id="cd05369">
    <property type="entry name" value="TER_DECR_SDR_a"/>
    <property type="match status" value="1"/>
</dbReference>
<evidence type="ECO:0000256" key="3">
    <source>
        <dbReference type="ARBA" id="ARBA00026117"/>
    </source>
</evidence>